<feature type="region of interest" description="Disordered" evidence="1">
    <location>
        <begin position="203"/>
        <end position="239"/>
    </location>
</feature>
<accession>A0A517R509</accession>
<dbReference type="Proteomes" id="UP000317318">
    <property type="component" value="Chromosome"/>
</dbReference>
<dbReference type="KEGG" id="svp:Pan189_33640"/>
<dbReference type="AlphaFoldDB" id="A0A517R509"/>
<protein>
    <submittedName>
        <fullName evidence="2">Uncharacterized protein</fullName>
    </submittedName>
</protein>
<gene>
    <name evidence="2" type="ORF">Pan189_33640</name>
</gene>
<evidence type="ECO:0000313" key="2">
    <source>
        <dbReference type="EMBL" id="QDT38964.1"/>
    </source>
</evidence>
<dbReference type="RefSeq" id="WP_145365057.1">
    <property type="nucleotide sequence ID" value="NZ_CP036268.1"/>
</dbReference>
<evidence type="ECO:0000313" key="3">
    <source>
        <dbReference type="Proteomes" id="UP000317318"/>
    </source>
</evidence>
<organism evidence="2 3">
    <name type="scientific">Stratiformator vulcanicus</name>
    <dbReference type="NCBI Taxonomy" id="2527980"/>
    <lineage>
        <taxon>Bacteria</taxon>
        <taxon>Pseudomonadati</taxon>
        <taxon>Planctomycetota</taxon>
        <taxon>Planctomycetia</taxon>
        <taxon>Planctomycetales</taxon>
        <taxon>Planctomycetaceae</taxon>
        <taxon>Stratiformator</taxon>
    </lineage>
</organism>
<dbReference type="OrthoDB" id="288562at2"/>
<reference evidence="2 3" key="1">
    <citation type="submission" date="2019-02" db="EMBL/GenBank/DDBJ databases">
        <title>Deep-cultivation of Planctomycetes and their phenomic and genomic characterization uncovers novel biology.</title>
        <authorList>
            <person name="Wiegand S."/>
            <person name="Jogler M."/>
            <person name="Boedeker C."/>
            <person name="Pinto D."/>
            <person name="Vollmers J."/>
            <person name="Rivas-Marin E."/>
            <person name="Kohn T."/>
            <person name="Peeters S.H."/>
            <person name="Heuer A."/>
            <person name="Rast P."/>
            <person name="Oberbeckmann S."/>
            <person name="Bunk B."/>
            <person name="Jeske O."/>
            <person name="Meyerdierks A."/>
            <person name="Storesund J.E."/>
            <person name="Kallscheuer N."/>
            <person name="Luecker S."/>
            <person name="Lage O.M."/>
            <person name="Pohl T."/>
            <person name="Merkel B.J."/>
            <person name="Hornburger P."/>
            <person name="Mueller R.-W."/>
            <person name="Bruemmer F."/>
            <person name="Labrenz M."/>
            <person name="Spormann A.M."/>
            <person name="Op den Camp H."/>
            <person name="Overmann J."/>
            <person name="Amann R."/>
            <person name="Jetten M.S.M."/>
            <person name="Mascher T."/>
            <person name="Medema M.H."/>
            <person name="Devos D.P."/>
            <person name="Kaster A.-K."/>
            <person name="Ovreas L."/>
            <person name="Rohde M."/>
            <person name="Galperin M.Y."/>
            <person name="Jogler C."/>
        </authorList>
    </citation>
    <scope>NUCLEOTIDE SEQUENCE [LARGE SCALE GENOMIC DNA]</scope>
    <source>
        <strain evidence="2 3">Pan189</strain>
    </source>
</reference>
<dbReference type="EMBL" id="CP036268">
    <property type="protein sequence ID" value="QDT38964.1"/>
    <property type="molecule type" value="Genomic_DNA"/>
</dbReference>
<evidence type="ECO:0000256" key="1">
    <source>
        <dbReference type="SAM" id="MobiDB-lite"/>
    </source>
</evidence>
<sequence>MSRLLLRLLTVVSLPVCLLGCGGGDDISVYNAPKPAEAPAIEPRPGPVMTGEAEPTQMIAAIIPQGEEAWFFKVDGNPAAVTPLMKPFLELVKSVEFGDDGDATWDTPDGWTQQAGNQIRFATLQTGDEEVSVTRLPIFGDDLDEYILSNVNRWRGQVNLPPMDQADLHQGGDLNEETRLLTLGDGTEVTLVNFSGVKAGGTSVPPFAGTGRTPPSGRPAAPARQTSTSSELNFDVPEGWRPGETNSFRKASFVVGQGEQQAEVTAIDLPAAANDPIPNINRWRGQVGLDRLDAAEVEKEIRSIDIDGSTGQYVSLVGPEDRSPRKAILGVIVERGNKAWFFKLTGPADLALRQQANFEKFVRSIRFSGE</sequence>
<proteinExistence type="predicted"/>
<keyword evidence="3" id="KW-1185">Reference proteome</keyword>
<name>A0A517R509_9PLAN</name>